<protein>
    <recommendedName>
        <fullName evidence="4">Lipoprotein</fullName>
    </recommendedName>
</protein>
<sequence length="194" mass="21798">MISFLRWWPLLLLAGCAEMTALNLGNGNGLKVDDSTPGVAVTREQPPKLASLSFYSSRPYNEEAAGRCAEQLLVPRELSNPVIHYSGSDMLNVEGMVEHRPRLYGLLPVQDSIRFELTLMGMVKGTTYGFRRIESARRDPLGLNGHDYSPLPPSGQETRQLYQRLERLFKQMDDCIARDDDNSAMHRSIARISS</sequence>
<dbReference type="OrthoDB" id="5600233at2"/>
<dbReference type="RefSeq" id="WP_094199075.1">
    <property type="nucleotide sequence ID" value="NZ_NBIM01000001.1"/>
</dbReference>
<dbReference type="AlphaFoldDB" id="A0A233RFX0"/>
<dbReference type="EMBL" id="NBIM01000001">
    <property type="protein sequence ID" value="OXY82296.1"/>
    <property type="molecule type" value="Genomic_DNA"/>
</dbReference>
<evidence type="ECO:0000313" key="3">
    <source>
        <dbReference type="Proteomes" id="UP000242757"/>
    </source>
</evidence>
<proteinExistence type="predicted"/>
<evidence type="ECO:0000313" key="2">
    <source>
        <dbReference type="EMBL" id="OXY82296.1"/>
    </source>
</evidence>
<keyword evidence="3" id="KW-1185">Reference proteome</keyword>
<organism evidence="2 3">
    <name type="scientific">Oceanimonas doudoroffii</name>
    <dbReference type="NCBI Taxonomy" id="84158"/>
    <lineage>
        <taxon>Bacteria</taxon>
        <taxon>Pseudomonadati</taxon>
        <taxon>Pseudomonadota</taxon>
        <taxon>Gammaproteobacteria</taxon>
        <taxon>Aeromonadales</taxon>
        <taxon>Aeromonadaceae</taxon>
        <taxon>Oceanimonas</taxon>
    </lineage>
</organism>
<feature type="chain" id="PRO_5012104685" description="Lipoprotein" evidence="1">
    <location>
        <begin position="22"/>
        <end position="194"/>
    </location>
</feature>
<gene>
    <name evidence="2" type="ORF">B6S08_01820</name>
</gene>
<name>A0A233RFX0_9GAMM</name>
<reference evidence="2 3" key="1">
    <citation type="submission" date="2017-08" db="EMBL/GenBank/DDBJ databases">
        <title>A Genome Sequence of Oceanimonas doudoroffii ATCC 27123T.</title>
        <authorList>
            <person name="Brennan M.A."/>
            <person name="Maclea K.S."/>
            <person name="Mcclelland W.D."/>
            <person name="Trachtenberg A.M."/>
        </authorList>
    </citation>
    <scope>NUCLEOTIDE SEQUENCE [LARGE SCALE GENOMIC DNA]</scope>
    <source>
        <strain evidence="2 3">ATCC 27123</strain>
    </source>
</reference>
<evidence type="ECO:0008006" key="4">
    <source>
        <dbReference type="Google" id="ProtNLM"/>
    </source>
</evidence>
<feature type="signal peptide" evidence="1">
    <location>
        <begin position="1"/>
        <end position="21"/>
    </location>
</feature>
<comment type="caution">
    <text evidence="2">The sequence shown here is derived from an EMBL/GenBank/DDBJ whole genome shotgun (WGS) entry which is preliminary data.</text>
</comment>
<accession>A0A233RFX0</accession>
<evidence type="ECO:0000256" key="1">
    <source>
        <dbReference type="SAM" id="SignalP"/>
    </source>
</evidence>
<dbReference type="Proteomes" id="UP000242757">
    <property type="component" value="Unassembled WGS sequence"/>
</dbReference>
<keyword evidence="1" id="KW-0732">Signal</keyword>